<dbReference type="PROSITE" id="PS00165">
    <property type="entry name" value="DEHYDRATASE_SER_THR"/>
    <property type="match status" value="1"/>
</dbReference>
<dbReference type="InterPro" id="IPR036052">
    <property type="entry name" value="TrpB-like_PALP_sf"/>
</dbReference>
<dbReference type="PANTHER" id="PTHR48078:SF11">
    <property type="entry name" value="THREONINE DEHYDRATASE, MITOCHONDRIAL"/>
    <property type="match status" value="1"/>
</dbReference>
<reference evidence="15" key="1">
    <citation type="submission" date="2018-03" db="EMBL/GenBank/DDBJ databases">
        <title>Gramella fulva sp. nov., isolated from a dry surface of tidal flat.</title>
        <authorList>
            <person name="Hwang S.H."/>
            <person name="Hwang W.M."/>
            <person name="Kang K."/>
            <person name="Ahn T.-Y."/>
        </authorList>
    </citation>
    <scope>NUCLEOTIDE SEQUENCE [LARGE SCALE GENOMIC DNA]</scope>
    <source>
        <strain evidence="15">SH35</strain>
    </source>
</reference>
<evidence type="ECO:0000256" key="1">
    <source>
        <dbReference type="ARBA" id="ARBA00001274"/>
    </source>
</evidence>
<keyword evidence="6 12" id="KW-0028">Amino-acid biosynthesis</keyword>
<dbReference type="InterPro" id="IPR001721">
    <property type="entry name" value="TD_ACT-like"/>
</dbReference>
<evidence type="ECO:0000259" key="13">
    <source>
        <dbReference type="PROSITE" id="PS51672"/>
    </source>
</evidence>
<keyword evidence="10 12" id="KW-0100">Branched-chain amino acid biosynthesis</keyword>
<dbReference type="Pfam" id="PF00291">
    <property type="entry name" value="PALP"/>
    <property type="match status" value="1"/>
</dbReference>
<dbReference type="InterPro" id="IPR011820">
    <property type="entry name" value="IlvA"/>
</dbReference>
<gene>
    <name evidence="12" type="primary">ilvA</name>
    <name evidence="14" type="ORF">C7S20_17845</name>
</gene>
<dbReference type="AlphaFoldDB" id="A0A2R3Z9M9"/>
<dbReference type="GO" id="GO:0006565">
    <property type="term" value="P:L-serine catabolic process"/>
    <property type="evidence" value="ECO:0007669"/>
    <property type="project" value="TreeGrafter"/>
</dbReference>
<dbReference type="OrthoDB" id="9811476at2"/>
<sequence>MKLLQKKDTYKPSLESVREAAERISKVVVKTPLAESFTYSMKFGANVFLKREDLQQVRSYKIRGAYNKISSLPVEQLKKGVICASAGNHAQGVAFACNKLKVKGVIYMPGTTPRQKVEQTNMFGGEWVEVVLKGDTFDDSYKNALKHGEKFGQVFIHPFDDEKVIEGQATIGLEILEQAQEPIDYLFAPLGGGGLLAGVSSVFKQLSPKTKIIGVEPEGAPSMSSSLKAGELVELSHIERFVDGAAVQKVGARNFAICRENLDDMITVPEGKICQTILDLYNKDAIVVEPAGAMAISALDYFGEEIKGKNVVCMVSGSNNDITRTAEIKERAMLYAGLKHYFIISFPQRAGALKEFVEKVLGPTDDITHFEYSKKHHRENGPAVVGIELNDPADFGPLVERMKKKNFFGEYLNDKPNLFQYLV</sequence>
<evidence type="ECO:0000256" key="4">
    <source>
        <dbReference type="ARBA" id="ARBA00010869"/>
    </source>
</evidence>
<protein>
    <recommendedName>
        <fullName evidence="12">L-threonine dehydratase</fullName>
        <ecNumber evidence="12">4.3.1.19</ecNumber>
    </recommendedName>
    <alternativeName>
        <fullName evidence="12">Threonine deaminase</fullName>
    </alternativeName>
</protein>
<evidence type="ECO:0000256" key="12">
    <source>
        <dbReference type="RuleBase" id="RU362012"/>
    </source>
</evidence>
<dbReference type="SUPFAM" id="SSF55021">
    <property type="entry name" value="ACT-like"/>
    <property type="match status" value="1"/>
</dbReference>
<keyword evidence="7 12" id="KW-0412">Isoleucine biosynthesis</keyword>
<dbReference type="InterPro" id="IPR000634">
    <property type="entry name" value="Ser/Thr_deHydtase_PyrdxlP-BS"/>
</dbReference>
<comment type="catalytic activity">
    <reaction evidence="1 12">
        <text>L-threonine = 2-oxobutanoate + NH4(+)</text>
        <dbReference type="Rhea" id="RHEA:22108"/>
        <dbReference type="ChEBI" id="CHEBI:16763"/>
        <dbReference type="ChEBI" id="CHEBI:28938"/>
        <dbReference type="ChEBI" id="CHEBI:57926"/>
        <dbReference type="EC" id="4.3.1.19"/>
    </reaction>
</comment>
<proteinExistence type="inferred from homology"/>
<evidence type="ECO:0000256" key="8">
    <source>
        <dbReference type="ARBA" id="ARBA00022898"/>
    </source>
</evidence>
<dbReference type="GO" id="GO:0003941">
    <property type="term" value="F:L-serine ammonia-lyase activity"/>
    <property type="evidence" value="ECO:0007669"/>
    <property type="project" value="TreeGrafter"/>
</dbReference>
<dbReference type="GO" id="GO:0006567">
    <property type="term" value="P:L-threonine catabolic process"/>
    <property type="evidence" value="ECO:0007669"/>
    <property type="project" value="TreeGrafter"/>
</dbReference>
<dbReference type="Gene3D" id="3.40.50.1100">
    <property type="match status" value="2"/>
</dbReference>
<dbReference type="CDD" id="cd01562">
    <property type="entry name" value="Thr-dehyd"/>
    <property type="match status" value="1"/>
</dbReference>
<evidence type="ECO:0000256" key="7">
    <source>
        <dbReference type="ARBA" id="ARBA00022624"/>
    </source>
</evidence>
<dbReference type="EMBL" id="CP028136">
    <property type="protein sequence ID" value="AVR46967.1"/>
    <property type="molecule type" value="Genomic_DNA"/>
</dbReference>
<comment type="subunit">
    <text evidence="5 12">Homotetramer.</text>
</comment>
<dbReference type="UniPathway" id="UPA00047">
    <property type="reaction ID" value="UER00054"/>
</dbReference>
<dbReference type="FunFam" id="3.40.50.1100:FF:000007">
    <property type="entry name" value="L-threonine dehydratase catabolic TdcB"/>
    <property type="match status" value="1"/>
</dbReference>
<dbReference type="SUPFAM" id="SSF53686">
    <property type="entry name" value="Tryptophan synthase beta subunit-like PLP-dependent enzymes"/>
    <property type="match status" value="1"/>
</dbReference>
<dbReference type="FunFam" id="3.40.50.1100:FF:000005">
    <property type="entry name" value="Threonine dehydratase catabolic"/>
    <property type="match status" value="1"/>
</dbReference>
<dbReference type="GO" id="GO:0030170">
    <property type="term" value="F:pyridoxal phosphate binding"/>
    <property type="evidence" value="ECO:0007669"/>
    <property type="project" value="InterPro"/>
</dbReference>
<evidence type="ECO:0000256" key="3">
    <source>
        <dbReference type="ARBA" id="ARBA00004810"/>
    </source>
</evidence>
<comment type="pathway">
    <text evidence="3 12">Amino-acid biosynthesis; L-isoleucine biosynthesis; 2-oxobutanoate from L-threonine: step 1/1.</text>
</comment>
<dbReference type="PROSITE" id="PS51672">
    <property type="entry name" value="ACT_LIKE"/>
    <property type="match status" value="1"/>
</dbReference>
<comment type="function">
    <text evidence="11 12">Catalyzes the anaerobic formation of alpha-ketobutyrate and ammonia from threonine in a two-step reaction. The first step involved a dehydration of threonine and a production of enamine intermediates (aminocrotonate), which tautomerizes to its imine form (iminobutyrate). Both intermediates are unstable and short-lived. The second step is the nonenzymatic hydrolysis of the enamine/imine intermediates to form 2-ketobutyrate and free ammonia. In the low water environment of the cell, the second step is accelerated by RidA.</text>
</comment>
<evidence type="ECO:0000313" key="14">
    <source>
        <dbReference type="EMBL" id="AVR46967.1"/>
    </source>
</evidence>
<evidence type="ECO:0000313" key="15">
    <source>
        <dbReference type="Proteomes" id="UP000241507"/>
    </source>
</evidence>
<keyword evidence="15" id="KW-1185">Reference proteome</keyword>
<organism evidence="14 15">
    <name type="scientific">Christiangramia fulva</name>
    <dbReference type="NCBI Taxonomy" id="2126553"/>
    <lineage>
        <taxon>Bacteria</taxon>
        <taxon>Pseudomonadati</taxon>
        <taxon>Bacteroidota</taxon>
        <taxon>Flavobacteriia</taxon>
        <taxon>Flavobacteriales</taxon>
        <taxon>Flavobacteriaceae</taxon>
        <taxon>Christiangramia</taxon>
    </lineage>
</organism>
<dbReference type="NCBIfam" id="TIGR02079">
    <property type="entry name" value="THD1"/>
    <property type="match status" value="1"/>
</dbReference>
<keyword evidence="9 12" id="KW-0456">Lyase</keyword>
<dbReference type="InterPro" id="IPR045865">
    <property type="entry name" value="ACT-like_dom_sf"/>
</dbReference>
<evidence type="ECO:0000256" key="11">
    <source>
        <dbReference type="ARBA" id="ARBA00025527"/>
    </source>
</evidence>
<dbReference type="InterPro" id="IPR050147">
    <property type="entry name" value="Ser/Thr_Dehydratase"/>
</dbReference>
<dbReference type="EC" id="4.3.1.19" evidence="12"/>
<feature type="domain" description="ACT-like" evidence="13">
    <location>
        <begin position="340"/>
        <end position="414"/>
    </location>
</feature>
<evidence type="ECO:0000256" key="6">
    <source>
        <dbReference type="ARBA" id="ARBA00022605"/>
    </source>
</evidence>
<evidence type="ECO:0000256" key="10">
    <source>
        <dbReference type="ARBA" id="ARBA00023304"/>
    </source>
</evidence>
<evidence type="ECO:0000256" key="2">
    <source>
        <dbReference type="ARBA" id="ARBA00001933"/>
    </source>
</evidence>
<name>A0A2R3Z9M9_9FLAO</name>
<dbReference type="KEGG" id="grs:C7S20_17845"/>
<accession>A0A2R3Z9M9</accession>
<dbReference type="RefSeq" id="WP_107013738.1">
    <property type="nucleotide sequence ID" value="NZ_CP028136.1"/>
</dbReference>
<evidence type="ECO:0000256" key="5">
    <source>
        <dbReference type="ARBA" id="ARBA00011881"/>
    </source>
</evidence>
<dbReference type="GO" id="GO:0009097">
    <property type="term" value="P:isoleucine biosynthetic process"/>
    <property type="evidence" value="ECO:0007669"/>
    <property type="project" value="UniProtKB-UniRule"/>
</dbReference>
<dbReference type="NCBIfam" id="NF006390">
    <property type="entry name" value="PRK08639.1"/>
    <property type="match status" value="1"/>
</dbReference>
<dbReference type="GO" id="GO:0004794">
    <property type="term" value="F:threonine deaminase activity"/>
    <property type="evidence" value="ECO:0007669"/>
    <property type="project" value="UniProtKB-UniRule"/>
</dbReference>
<dbReference type="PANTHER" id="PTHR48078">
    <property type="entry name" value="THREONINE DEHYDRATASE, MITOCHONDRIAL-RELATED"/>
    <property type="match status" value="1"/>
</dbReference>
<keyword evidence="8 12" id="KW-0663">Pyridoxal phosphate</keyword>
<comment type="cofactor">
    <cofactor evidence="2 12">
        <name>pyridoxal 5'-phosphate</name>
        <dbReference type="ChEBI" id="CHEBI:597326"/>
    </cofactor>
</comment>
<comment type="similarity">
    <text evidence="4 12">Belongs to the serine/threonine dehydratase family.</text>
</comment>
<evidence type="ECO:0000256" key="9">
    <source>
        <dbReference type="ARBA" id="ARBA00023239"/>
    </source>
</evidence>
<dbReference type="InterPro" id="IPR001926">
    <property type="entry name" value="TrpB-like_PALP"/>
</dbReference>
<dbReference type="Pfam" id="PF00585">
    <property type="entry name" value="Thr_dehydrat_C"/>
    <property type="match status" value="1"/>
</dbReference>
<dbReference type="CDD" id="cd04907">
    <property type="entry name" value="ACT_ThrD-I_2"/>
    <property type="match status" value="1"/>
</dbReference>
<dbReference type="Proteomes" id="UP000241507">
    <property type="component" value="Chromosome"/>
</dbReference>